<comment type="caution">
    <text evidence="1">The sequence shown here is derived from an EMBL/GenBank/DDBJ whole genome shotgun (WGS) entry which is preliminary data.</text>
</comment>
<organism evidence="1 2">
    <name type="scientific">Streptomonospora nanhaiensis</name>
    <dbReference type="NCBI Taxonomy" id="1323731"/>
    <lineage>
        <taxon>Bacteria</taxon>
        <taxon>Bacillati</taxon>
        <taxon>Actinomycetota</taxon>
        <taxon>Actinomycetes</taxon>
        <taxon>Streptosporangiales</taxon>
        <taxon>Nocardiopsidaceae</taxon>
        <taxon>Streptomonospora</taxon>
    </lineage>
</organism>
<evidence type="ECO:0000313" key="2">
    <source>
        <dbReference type="Proteomes" id="UP000575985"/>
    </source>
</evidence>
<name>A0A853BJW0_9ACTN</name>
<reference evidence="1 2" key="1">
    <citation type="submission" date="2020-07" db="EMBL/GenBank/DDBJ databases">
        <title>Sequencing the genomes of 1000 actinobacteria strains.</title>
        <authorList>
            <person name="Klenk H.-P."/>
        </authorList>
    </citation>
    <scope>NUCLEOTIDE SEQUENCE [LARGE SCALE GENOMIC DNA]</scope>
    <source>
        <strain evidence="1 2">DSM 45927</strain>
    </source>
</reference>
<protein>
    <submittedName>
        <fullName evidence="1">Uncharacterized protein</fullName>
    </submittedName>
</protein>
<dbReference type="Proteomes" id="UP000575985">
    <property type="component" value="Unassembled WGS sequence"/>
</dbReference>
<proteinExistence type="predicted"/>
<sequence length="76" mass="8221">MNLDPGVRDLLSAVVESLSVEPPHRVEDIAAYRRELAARAIRTRAVLLVLPALGPEPPGIVAATTEALRGTARQRR</sequence>
<evidence type="ECO:0000313" key="1">
    <source>
        <dbReference type="EMBL" id="NYI95320.1"/>
    </source>
</evidence>
<dbReference type="EMBL" id="JACCFO010000001">
    <property type="protein sequence ID" value="NYI95320.1"/>
    <property type="molecule type" value="Genomic_DNA"/>
</dbReference>
<dbReference type="RefSeq" id="WP_179766855.1">
    <property type="nucleotide sequence ID" value="NZ_JACCFO010000001.1"/>
</dbReference>
<accession>A0A853BJW0</accession>
<gene>
    <name evidence="1" type="ORF">HNR12_001597</name>
</gene>
<keyword evidence="2" id="KW-1185">Reference proteome</keyword>
<dbReference type="AlphaFoldDB" id="A0A853BJW0"/>